<dbReference type="Gene3D" id="3.10.129.10">
    <property type="entry name" value="Hotdog Thioesterase"/>
    <property type="match status" value="1"/>
</dbReference>
<sequence length="136" mass="14595">MSEIPSGELTLRTVAMPANANPAGDIFGGWVMSQMDLAAFVAASEHAGMRTVTAAVHSMTFEKPVKIGDTLCVYTAFSRIGRTSMTIDVQAWVHRHDRPRREKVTEAEFIMVAMDENGKPSPVPATRSSAASEAAG</sequence>
<dbReference type="InterPro" id="IPR029069">
    <property type="entry name" value="HotDog_dom_sf"/>
</dbReference>
<evidence type="ECO:0000256" key="1">
    <source>
        <dbReference type="ARBA" id="ARBA00010458"/>
    </source>
</evidence>
<evidence type="ECO:0000259" key="5">
    <source>
        <dbReference type="PROSITE" id="PS51770"/>
    </source>
</evidence>
<dbReference type="CDD" id="cd03442">
    <property type="entry name" value="BFIT_BACH"/>
    <property type="match status" value="1"/>
</dbReference>
<accession>A0ABV2IAW4</accession>
<feature type="region of interest" description="Disordered" evidence="4">
    <location>
        <begin position="115"/>
        <end position="136"/>
    </location>
</feature>
<comment type="similarity">
    <text evidence="1">Belongs to the acyl coenzyme A hydrolase family.</text>
</comment>
<gene>
    <name evidence="6" type="ORF">ABID12_001991</name>
</gene>
<dbReference type="GO" id="GO:0016787">
    <property type="term" value="F:hydrolase activity"/>
    <property type="evidence" value="ECO:0007669"/>
    <property type="project" value="UniProtKB-KW"/>
</dbReference>
<dbReference type="SUPFAM" id="SSF54637">
    <property type="entry name" value="Thioesterase/thiol ester dehydrase-isomerase"/>
    <property type="match status" value="1"/>
</dbReference>
<dbReference type="PANTHER" id="PTHR11049:SF5">
    <property type="entry name" value="ACYL-COA THIOESTER HYDROLASE YCIA"/>
    <property type="match status" value="1"/>
</dbReference>
<name>A0ABV2IAW4_9HYPH</name>
<dbReference type="PANTHER" id="PTHR11049">
    <property type="entry name" value="ACYL COENZYME A THIOESTER HYDROLASE"/>
    <property type="match status" value="1"/>
</dbReference>
<dbReference type="InterPro" id="IPR033120">
    <property type="entry name" value="HOTDOG_ACOT"/>
</dbReference>
<evidence type="ECO:0000256" key="2">
    <source>
        <dbReference type="ARBA" id="ARBA00022801"/>
    </source>
</evidence>
<feature type="compositionally biased region" description="Polar residues" evidence="4">
    <location>
        <begin position="126"/>
        <end position="136"/>
    </location>
</feature>
<protein>
    <submittedName>
        <fullName evidence="6">Acyl-CoA thioesterase YciA</fullName>
        <ecNumber evidence="6">3.1.2.-</ecNumber>
    </submittedName>
</protein>
<proteinExistence type="inferred from homology"/>
<feature type="domain" description="HotDog ACOT-type" evidence="5">
    <location>
        <begin position="5"/>
        <end position="117"/>
    </location>
</feature>
<dbReference type="InterPro" id="IPR006683">
    <property type="entry name" value="Thioestr_dom"/>
</dbReference>
<dbReference type="Proteomes" id="UP001549164">
    <property type="component" value="Unassembled WGS sequence"/>
</dbReference>
<keyword evidence="2 3" id="KW-0378">Hydrolase</keyword>
<dbReference type="PROSITE" id="PS51770">
    <property type="entry name" value="HOTDOG_ACOT"/>
    <property type="match status" value="1"/>
</dbReference>
<evidence type="ECO:0000313" key="7">
    <source>
        <dbReference type="Proteomes" id="UP001549164"/>
    </source>
</evidence>
<organism evidence="6 7">
    <name type="scientific">Martelella mangrovi</name>
    <dbReference type="NCBI Taxonomy" id="1397477"/>
    <lineage>
        <taxon>Bacteria</taxon>
        <taxon>Pseudomonadati</taxon>
        <taxon>Pseudomonadota</taxon>
        <taxon>Alphaproteobacteria</taxon>
        <taxon>Hyphomicrobiales</taxon>
        <taxon>Aurantimonadaceae</taxon>
        <taxon>Martelella</taxon>
    </lineage>
</organism>
<evidence type="ECO:0000256" key="4">
    <source>
        <dbReference type="SAM" id="MobiDB-lite"/>
    </source>
</evidence>
<dbReference type="Pfam" id="PF03061">
    <property type="entry name" value="4HBT"/>
    <property type="match status" value="1"/>
</dbReference>
<comment type="caution">
    <text evidence="6">The sequence shown here is derived from an EMBL/GenBank/DDBJ whole genome shotgun (WGS) entry which is preliminary data.</text>
</comment>
<dbReference type="EC" id="3.1.2.-" evidence="6"/>
<dbReference type="EMBL" id="JBEPLY010000005">
    <property type="protein sequence ID" value="MET3600051.1"/>
    <property type="molecule type" value="Genomic_DNA"/>
</dbReference>
<reference evidence="6 7" key="1">
    <citation type="submission" date="2024-06" db="EMBL/GenBank/DDBJ databases">
        <title>Genomic Encyclopedia of Type Strains, Phase IV (KMG-IV): sequencing the most valuable type-strain genomes for metagenomic binning, comparative biology and taxonomic classification.</title>
        <authorList>
            <person name="Goeker M."/>
        </authorList>
    </citation>
    <scope>NUCLEOTIDE SEQUENCE [LARGE SCALE GENOMIC DNA]</scope>
    <source>
        <strain evidence="6 7">DSM 28102</strain>
    </source>
</reference>
<evidence type="ECO:0000256" key="3">
    <source>
        <dbReference type="PROSITE-ProRule" id="PRU01106"/>
    </source>
</evidence>
<keyword evidence="7" id="KW-1185">Reference proteome</keyword>
<dbReference type="RefSeq" id="WP_354434076.1">
    <property type="nucleotide sequence ID" value="NZ_JBEPLY010000005.1"/>
</dbReference>
<dbReference type="InterPro" id="IPR040170">
    <property type="entry name" value="Cytosol_ACT"/>
</dbReference>
<evidence type="ECO:0000313" key="6">
    <source>
        <dbReference type="EMBL" id="MET3600051.1"/>
    </source>
</evidence>